<dbReference type="Proteomes" id="UP000773462">
    <property type="component" value="Unassembled WGS sequence"/>
</dbReference>
<comment type="caution">
    <text evidence="1">The sequence shown here is derived from an EMBL/GenBank/DDBJ whole genome shotgun (WGS) entry which is preliminary data.</text>
</comment>
<dbReference type="EMBL" id="JAGGLV010000004">
    <property type="protein sequence ID" value="MBP2111669.1"/>
    <property type="molecule type" value="Genomic_DNA"/>
</dbReference>
<accession>A0ABS4NQH7</accession>
<organism evidence="1 2">
    <name type="scientific">Paenibacillus silagei</name>
    <dbReference type="NCBI Taxonomy" id="1670801"/>
    <lineage>
        <taxon>Bacteria</taxon>
        <taxon>Bacillati</taxon>
        <taxon>Bacillota</taxon>
        <taxon>Bacilli</taxon>
        <taxon>Bacillales</taxon>
        <taxon>Paenibacillaceae</taxon>
        <taxon>Paenibacillus</taxon>
    </lineage>
</organism>
<proteinExistence type="predicted"/>
<protein>
    <submittedName>
        <fullName evidence="1">Uncharacterized protein</fullName>
    </submittedName>
</protein>
<gene>
    <name evidence="1" type="ORF">J2Z70_001810</name>
</gene>
<dbReference type="Gene3D" id="3.40.50.11350">
    <property type="match status" value="1"/>
</dbReference>
<keyword evidence="2" id="KW-1185">Reference proteome</keyword>
<name>A0ABS4NQH7_9BACL</name>
<reference evidence="1 2" key="1">
    <citation type="submission" date="2021-03" db="EMBL/GenBank/DDBJ databases">
        <title>Genomic Encyclopedia of Type Strains, Phase IV (KMG-IV): sequencing the most valuable type-strain genomes for metagenomic binning, comparative biology and taxonomic classification.</title>
        <authorList>
            <person name="Goeker M."/>
        </authorList>
    </citation>
    <scope>NUCLEOTIDE SEQUENCE [LARGE SCALE GENOMIC DNA]</scope>
    <source>
        <strain evidence="1 2">DSM 101953</strain>
    </source>
</reference>
<evidence type="ECO:0000313" key="2">
    <source>
        <dbReference type="Proteomes" id="UP000773462"/>
    </source>
</evidence>
<sequence length="303" mass="34159">MIYFLNRVNGMEGLCNQFMALFRTISEAFLYRDQGESACIILADGQTRNFINLSDEPFFSPLSIDAFIEVDQFQKVLAIQNVSLLRLREAGEVSQGAIVVCSRFPISPMTPDSSLRTGAWIANSIPFAQKPLQLADAILGWMSQHSNWTALQMRIEGDVLYQPGDNSISYDDYVQQQARLATDFIAQLPPVSAVYVATGVEEELLREAMSGLREAYPEVVLLTKKDFLRDFPASGSEFNSLSLEEQALVDWLVCLGAPNFLGPHGTSFSYLAGYMRHYRGLAPNTTLLWPENQQYWELWFPRL</sequence>
<dbReference type="RefSeq" id="WP_209871689.1">
    <property type="nucleotide sequence ID" value="NZ_JAGGLV010000004.1"/>
</dbReference>
<evidence type="ECO:0000313" key="1">
    <source>
        <dbReference type="EMBL" id="MBP2111669.1"/>
    </source>
</evidence>